<proteinExistence type="predicted"/>
<keyword evidence="2" id="KW-1185">Reference proteome</keyword>
<evidence type="ECO:0000313" key="2">
    <source>
        <dbReference type="Proteomes" id="UP000240978"/>
    </source>
</evidence>
<comment type="caution">
    <text evidence="1">The sequence shown here is derived from an EMBL/GenBank/DDBJ whole genome shotgun (WGS) entry which is preliminary data.</text>
</comment>
<dbReference type="RefSeq" id="WP_106604986.1">
    <property type="nucleotide sequence ID" value="NZ_PYGK01000015.1"/>
</dbReference>
<sequence>MTAPEVAVGDVFPVLMPNGTKAGGHYLHFTTTLFNISYYTNTPKQHVRLVNTGGFKVYFAAIGPIPLVKIQTPMGPLYFVPNPMGLSDNEFADWTLERKFAPTRITFYLLNMKNIVVASHNIIITRQWHIYDTTQHLLKVFNTPQQVEEEVDCIFKTYSHRALEERFIMIG</sequence>
<protein>
    <submittedName>
        <fullName evidence="1">Uncharacterized protein</fullName>
    </submittedName>
</protein>
<dbReference type="OrthoDB" id="682025at2"/>
<evidence type="ECO:0000313" key="1">
    <source>
        <dbReference type="EMBL" id="PSL24424.1"/>
    </source>
</evidence>
<dbReference type="EMBL" id="PYGK01000015">
    <property type="protein sequence ID" value="PSL24424.1"/>
    <property type="molecule type" value="Genomic_DNA"/>
</dbReference>
<dbReference type="Proteomes" id="UP000240978">
    <property type="component" value="Unassembled WGS sequence"/>
</dbReference>
<reference evidence="1 2" key="1">
    <citation type="submission" date="2018-03" db="EMBL/GenBank/DDBJ databases">
        <title>Genomic Encyclopedia of Archaeal and Bacterial Type Strains, Phase II (KMG-II): from individual species to whole genera.</title>
        <authorList>
            <person name="Goeker M."/>
        </authorList>
    </citation>
    <scope>NUCLEOTIDE SEQUENCE [LARGE SCALE GENOMIC DNA]</scope>
    <source>
        <strain evidence="1 2">DSM 18107</strain>
    </source>
</reference>
<dbReference type="AlphaFoldDB" id="A0A2P8FRS6"/>
<organism evidence="1 2">
    <name type="scientific">Chitinophaga ginsengisoli</name>
    <dbReference type="NCBI Taxonomy" id="363837"/>
    <lineage>
        <taxon>Bacteria</taxon>
        <taxon>Pseudomonadati</taxon>
        <taxon>Bacteroidota</taxon>
        <taxon>Chitinophagia</taxon>
        <taxon>Chitinophagales</taxon>
        <taxon>Chitinophagaceae</taxon>
        <taxon>Chitinophaga</taxon>
    </lineage>
</organism>
<gene>
    <name evidence="1" type="ORF">CLV42_11510</name>
</gene>
<name>A0A2P8FRS6_9BACT</name>
<accession>A0A2P8FRS6</accession>